<dbReference type="Gene3D" id="2.170.130.10">
    <property type="entry name" value="TonB-dependent receptor, plug domain"/>
    <property type="match status" value="1"/>
</dbReference>
<keyword evidence="3 14" id="KW-0813">Transport</keyword>
<keyword evidence="5" id="KW-0410">Iron transport</keyword>
<keyword evidence="11 14" id="KW-0472">Membrane</keyword>
<name>A0ABS8XPK8_9BURK</name>
<evidence type="ECO:0000256" key="4">
    <source>
        <dbReference type="ARBA" id="ARBA00022452"/>
    </source>
</evidence>
<dbReference type="Gene3D" id="2.40.170.20">
    <property type="entry name" value="TonB-dependent receptor, beta-barrel domain"/>
    <property type="match status" value="1"/>
</dbReference>
<evidence type="ECO:0000313" key="19">
    <source>
        <dbReference type="Proteomes" id="UP001201463"/>
    </source>
</evidence>
<keyword evidence="12 18" id="KW-0675">Receptor</keyword>
<keyword evidence="10 15" id="KW-0798">TonB box</keyword>
<proteinExistence type="inferred from homology"/>
<keyword evidence="7" id="KW-0732">Signal</keyword>
<dbReference type="PANTHER" id="PTHR32552">
    <property type="entry name" value="FERRICHROME IRON RECEPTOR-RELATED"/>
    <property type="match status" value="1"/>
</dbReference>
<keyword evidence="19" id="KW-1185">Reference proteome</keyword>
<dbReference type="InterPro" id="IPR000531">
    <property type="entry name" value="Beta-barrel_TonB"/>
</dbReference>
<keyword evidence="9" id="KW-0406">Ion transport</keyword>
<dbReference type="InterPro" id="IPR036942">
    <property type="entry name" value="Beta-barrel_TonB_sf"/>
</dbReference>
<comment type="subcellular location">
    <subcellularLocation>
        <location evidence="1 14">Cell outer membrane</location>
        <topology evidence="1 14">Multi-pass membrane protein</topology>
    </subcellularLocation>
</comment>
<keyword evidence="4 14" id="KW-1134">Transmembrane beta strand</keyword>
<dbReference type="InterPro" id="IPR039426">
    <property type="entry name" value="TonB-dep_rcpt-like"/>
</dbReference>
<dbReference type="PANTHER" id="PTHR32552:SF68">
    <property type="entry name" value="FERRICHROME OUTER MEMBRANE TRANSPORTER_PHAGE RECEPTOR"/>
    <property type="match status" value="1"/>
</dbReference>
<evidence type="ECO:0000256" key="2">
    <source>
        <dbReference type="ARBA" id="ARBA00009810"/>
    </source>
</evidence>
<evidence type="ECO:0000256" key="11">
    <source>
        <dbReference type="ARBA" id="ARBA00023136"/>
    </source>
</evidence>
<keyword evidence="13 14" id="KW-0998">Cell outer membrane</keyword>
<organism evidence="18 19">
    <name type="scientific">Pelomonas caseinilytica</name>
    <dbReference type="NCBI Taxonomy" id="2906763"/>
    <lineage>
        <taxon>Bacteria</taxon>
        <taxon>Pseudomonadati</taxon>
        <taxon>Pseudomonadota</taxon>
        <taxon>Betaproteobacteria</taxon>
        <taxon>Burkholderiales</taxon>
        <taxon>Sphaerotilaceae</taxon>
        <taxon>Roseateles</taxon>
    </lineage>
</organism>
<evidence type="ECO:0000256" key="9">
    <source>
        <dbReference type="ARBA" id="ARBA00023065"/>
    </source>
</evidence>
<dbReference type="PROSITE" id="PS52016">
    <property type="entry name" value="TONB_DEPENDENT_REC_3"/>
    <property type="match status" value="1"/>
</dbReference>
<evidence type="ECO:0000259" key="16">
    <source>
        <dbReference type="Pfam" id="PF00593"/>
    </source>
</evidence>
<evidence type="ECO:0000256" key="12">
    <source>
        <dbReference type="ARBA" id="ARBA00023170"/>
    </source>
</evidence>
<feature type="domain" description="TonB-dependent receptor-like beta-barrel" evidence="16">
    <location>
        <begin position="190"/>
        <end position="577"/>
    </location>
</feature>
<evidence type="ECO:0000256" key="8">
    <source>
        <dbReference type="ARBA" id="ARBA00023004"/>
    </source>
</evidence>
<comment type="similarity">
    <text evidence="2 14 15">Belongs to the TonB-dependent receptor family.</text>
</comment>
<evidence type="ECO:0000256" key="1">
    <source>
        <dbReference type="ARBA" id="ARBA00004571"/>
    </source>
</evidence>
<dbReference type="InterPro" id="IPR012910">
    <property type="entry name" value="Plug_dom"/>
</dbReference>
<evidence type="ECO:0000259" key="17">
    <source>
        <dbReference type="Pfam" id="PF07715"/>
    </source>
</evidence>
<comment type="caution">
    <text evidence="18">The sequence shown here is derived from an EMBL/GenBank/DDBJ whole genome shotgun (WGS) entry which is preliminary data.</text>
</comment>
<evidence type="ECO:0000256" key="15">
    <source>
        <dbReference type="RuleBase" id="RU003357"/>
    </source>
</evidence>
<dbReference type="Proteomes" id="UP001201463">
    <property type="component" value="Unassembled WGS sequence"/>
</dbReference>
<feature type="domain" description="TonB-dependent receptor plug" evidence="17">
    <location>
        <begin position="13"/>
        <end position="69"/>
    </location>
</feature>
<keyword evidence="8" id="KW-0408">Iron</keyword>
<dbReference type="InterPro" id="IPR037066">
    <property type="entry name" value="Plug_dom_sf"/>
</dbReference>
<dbReference type="Pfam" id="PF07715">
    <property type="entry name" value="Plug"/>
    <property type="match status" value="1"/>
</dbReference>
<accession>A0ABS8XPK8</accession>
<evidence type="ECO:0000256" key="10">
    <source>
        <dbReference type="ARBA" id="ARBA00023077"/>
    </source>
</evidence>
<evidence type="ECO:0000313" key="18">
    <source>
        <dbReference type="EMBL" id="MCE4540766.1"/>
    </source>
</evidence>
<evidence type="ECO:0000256" key="14">
    <source>
        <dbReference type="PROSITE-ProRule" id="PRU01360"/>
    </source>
</evidence>
<dbReference type="EMBL" id="JAJTWT010000025">
    <property type="protein sequence ID" value="MCE4540766.1"/>
    <property type="molecule type" value="Genomic_DNA"/>
</dbReference>
<dbReference type="SUPFAM" id="SSF56935">
    <property type="entry name" value="Porins"/>
    <property type="match status" value="1"/>
</dbReference>
<keyword evidence="6 14" id="KW-0812">Transmembrane</keyword>
<dbReference type="Pfam" id="PF00593">
    <property type="entry name" value="TonB_dep_Rec_b-barrel"/>
    <property type="match status" value="1"/>
</dbReference>
<protein>
    <submittedName>
        <fullName evidence="18">TonB-dependent receptor</fullName>
    </submittedName>
</protein>
<evidence type="ECO:0000256" key="6">
    <source>
        <dbReference type="ARBA" id="ARBA00022692"/>
    </source>
</evidence>
<reference evidence="18 19" key="1">
    <citation type="submission" date="2021-12" db="EMBL/GenBank/DDBJ databases">
        <title>Genome seq of p7.</title>
        <authorList>
            <person name="Seo T."/>
        </authorList>
    </citation>
    <scope>NUCLEOTIDE SEQUENCE [LARGE SCALE GENOMIC DNA]</scope>
    <source>
        <strain evidence="18 19">P7</strain>
    </source>
</reference>
<evidence type="ECO:0000256" key="13">
    <source>
        <dbReference type="ARBA" id="ARBA00023237"/>
    </source>
</evidence>
<evidence type="ECO:0000256" key="5">
    <source>
        <dbReference type="ARBA" id="ARBA00022496"/>
    </source>
</evidence>
<evidence type="ECO:0000256" key="3">
    <source>
        <dbReference type="ARBA" id="ARBA00022448"/>
    </source>
</evidence>
<sequence>MDKGFMAPRDYSGFAFNRNFLRGFQNDSALRNGYRDYGYLGPTDFANISEIEVLKGPASALYGNGKPGGDINTLTRRIDGQKGSEGMASVNSFGFVRTELNVGGKLSEPSDMGAFRFDASIQGGPSFRDEVHGRRFYMAPGVSLRLGPETKVSIEAEVFRRTAVWDPIFLPDPVLLSLPAKRFLGEPFNLDRTSANSLRIAATHQLSPDLIFRQSIAIHAGNNRYKAATYDTFSGNPLVEADGRTVNRIAEEADDKRRFQISQTELYGTAKTFGIAHEYAIGLELAKFDYDFSLDLAPIASIDALHPVYGAVPGQFQNVALQHYGTSTNVLYMGDRMTFGAGWKAYVGLRGERFKNFLREDQQPETSKRATVVSPRIGLVYELATTNRLFLSLTHAARPQIGTRSASGEIFDAERDSQVELGYQASFDEKKALMTVSLFQIKRDNVLVIDQVNPNFSVARGQRTSRGLEFDLSGSVGPIRLNLSAALTDAFVSRDTTISLGSHLPGVSKRFISGFAQYKFPESLLGITTGIGATCESKVESSLPANGVRLPGYCNIDASFTYDSPAGWWWRATFTNLFDRYAFNSFGYDIRPIQPRTALLQVGANF</sequence>
<evidence type="ECO:0000256" key="7">
    <source>
        <dbReference type="ARBA" id="ARBA00022729"/>
    </source>
</evidence>
<gene>
    <name evidence="18" type="ORF">LXT12_26405</name>
</gene>